<dbReference type="SUPFAM" id="SSF52540">
    <property type="entry name" value="P-loop containing nucleoside triphosphate hydrolases"/>
    <property type="match status" value="1"/>
</dbReference>
<dbReference type="GO" id="GO:0140359">
    <property type="term" value="F:ABC-type transporter activity"/>
    <property type="evidence" value="ECO:0007669"/>
    <property type="project" value="InterPro"/>
</dbReference>
<sequence>EEKTVLKGITGVASPGRILAVMGPSGSGKSTLLKAIGGRLPDSSSAAFAGAVLYNDRRKMTKQIRRRTGYVAQHDVLHPHLTVRETLLFCSFLRLPGSTAKAEKAAAAEALIRELGLSGCERTLVGKISGGERKRVSIAQELVMDPSVLILDEPTSGLDSTAAYGLVRTLRSVAAGGGGKTVVASLHQVSSRGYRMVDDLLVLSEGRCIYLGKGSEAMNYMEAMGLEPSFPMNPADFLLDLANGRGEDGEEMADMRQALVASYTNLLAPTVKSSLPTAAAVDNNSGETAVATPATWFAHLAVLLHRNLKQKRYETLLDPARLLHVLAGSLLAGSIWWRDGAAEDRLGLLFFVSVFWGVLPSSAAAFAFPNDRPLFLKERSSDMYSLSSYFAARAVGDLPLDLILPSLFFLTTYLMTGLKPDVPAFSLSLAVLLLYVLVSQGVGLAAGALVPDAKRASTLVTVLMLAFVLAGGYYVRRLPPFMSWIKYLSPVFYCYRLLVYAQYGDGDAVSGGLNPKACFGVLILMFLTFRVVAYLALARI</sequence>
<evidence type="ECO:0000256" key="4">
    <source>
        <dbReference type="ARBA" id="ARBA00022741"/>
    </source>
</evidence>
<keyword evidence="7 8" id="KW-0472">Membrane</keyword>
<evidence type="ECO:0000259" key="9">
    <source>
        <dbReference type="PROSITE" id="PS50893"/>
    </source>
</evidence>
<feature type="non-terminal residue" evidence="10">
    <location>
        <position position="1"/>
    </location>
</feature>
<evidence type="ECO:0000256" key="7">
    <source>
        <dbReference type="ARBA" id="ARBA00023136"/>
    </source>
</evidence>
<feature type="transmembrane region" description="Helical" evidence="8">
    <location>
        <begin position="519"/>
        <end position="537"/>
    </location>
</feature>
<dbReference type="PROSITE" id="PS00211">
    <property type="entry name" value="ABC_TRANSPORTER_1"/>
    <property type="match status" value="1"/>
</dbReference>
<dbReference type="InterPro" id="IPR017871">
    <property type="entry name" value="ABC_transporter-like_CS"/>
</dbReference>
<keyword evidence="5" id="KW-0067">ATP-binding</keyword>
<keyword evidence="2" id="KW-0813">Transport</keyword>
<dbReference type="Pfam" id="PF01061">
    <property type="entry name" value="ABC2_membrane"/>
    <property type="match status" value="1"/>
</dbReference>
<evidence type="ECO:0000256" key="1">
    <source>
        <dbReference type="ARBA" id="ARBA00004141"/>
    </source>
</evidence>
<name>S8CB14_9LAMI</name>
<dbReference type="Gene3D" id="3.40.50.300">
    <property type="entry name" value="P-loop containing nucleotide triphosphate hydrolases"/>
    <property type="match status" value="1"/>
</dbReference>
<evidence type="ECO:0000256" key="2">
    <source>
        <dbReference type="ARBA" id="ARBA00022448"/>
    </source>
</evidence>
<proteinExistence type="predicted"/>
<dbReference type="PROSITE" id="PS50893">
    <property type="entry name" value="ABC_TRANSPORTER_2"/>
    <property type="match status" value="1"/>
</dbReference>
<reference evidence="10 11" key="1">
    <citation type="journal article" date="2013" name="BMC Genomics">
        <title>The miniature genome of a carnivorous plant Genlisea aurea contains a low number of genes and short non-coding sequences.</title>
        <authorList>
            <person name="Leushkin E.V."/>
            <person name="Sutormin R.A."/>
            <person name="Nabieva E.R."/>
            <person name="Penin A.A."/>
            <person name="Kondrashov A.S."/>
            <person name="Logacheva M.D."/>
        </authorList>
    </citation>
    <scope>NUCLEOTIDE SEQUENCE [LARGE SCALE GENOMIC DNA]</scope>
</reference>
<accession>S8CB14</accession>
<protein>
    <recommendedName>
        <fullName evidence="9">ABC transporter domain-containing protein</fullName>
    </recommendedName>
</protein>
<dbReference type="GO" id="GO:0016887">
    <property type="term" value="F:ATP hydrolysis activity"/>
    <property type="evidence" value="ECO:0007669"/>
    <property type="project" value="InterPro"/>
</dbReference>
<comment type="subcellular location">
    <subcellularLocation>
        <location evidence="1">Membrane</location>
        <topology evidence="1">Multi-pass membrane protein</topology>
    </subcellularLocation>
</comment>
<dbReference type="InterPro" id="IPR027417">
    <property type="entry name" value="P-loop_NTPase"/>
</dbReference>
<feature type="domain" description="ABC transporter" evidence="9">
    <location>
        <begin position="1"/>
        <end position="230"/>
    </location>
</feature>
<keyword evidence="6 8" id="KW-1133">Transmembrane helix</keyword>
<comment type="caution">
    <text evidence="10">The sequence shown here is derived from an EMBL/GenBank/DDBJ whole genome shotgun (WGS) entry which is preliminary data.</text>
</comment>
<keyword evidence="4" id="KW-0547">Nucleotide-binding</keyword>
<dbReference type="SMART" id="SM00382">
    <property type="entry name" value="AAA"/>
    <property type="match status" value="1"/>
</dbReference>
<feature type="transmembrane region" description="Helical" evidence="8">
    <location>
        <begin position="456"/>
        <end position="475"/>
    </location>
</feature>
<feature type="transmembrane region" description="Helical" evidence="8">
    <location>
        <begin position="427"/>
        <end position="449"/>
    </location>
</feature>
<evidence type="ECO:0000313" key="10">
    <source>
        <dbReference type="EMBL" id="EPS64050.1"/>
    </source>
</evidence>
<evidence type="ECO:0000256" key="8">
    <source>
        <dbReference type="SAM" id="Phobius"/>
    </source>
</evidence>
<dbReference type="PANTHER" id="PTHR48041:SF56">
    <property type="entry name" value="ABC TRANSPORTER G FAMILY MEMBER 25"/>
    <property type="match status" value="1"/>
</dbReference>
<dbReference type="Proteomes" id="UP000015453">
    <property type="component" value="Unassembled WGS sequence"/>
</dbReference>
<dbReference type="Pfam" id="PF00005">
    <property type="entry name" value="ABC_tran"/>
    <property type="match status" value="1"/>
</dbReference>
<dbReference type="InterPro" id="IPR050352">
    <property type="entry name" value="ABCG_transporters"/>
</dbReference>
<gene>
    <name evidence="10" type="ORF">M569_10730</name>
</gene>
<evidence type="ECO:0000256" key="5">
    <source>
        <dbReference type="ARBA" id="ARBA00022840"/>
    </source>
</evidence>
<organism evidence="10 11">
    <name type="scientific">Genlisea aurea</name>
    <dbReference type="NCBI Taxonomy" id="192259"/>
    <lineage>
        <taxon>Eukaryota</taxon>
        <taxon>Viridiplantae</taxon>
        <taxon>Streptophyta</taxon>
        <taxon>Embryophyta</taxon>
        <taxon>Tracheophyta</taxon>
        <taxon>Spermatophyta</taxon>
        <taxon>Magnoliopsida</taxon>
        <taxon>eudicotyledons</taxon>
        <taxon>Gunneridae</taxon>
        <taxon>Pentapetalae</taxon>
        <taxon>asterids</taxon>
        <taxon>lamiids</taxon>
        <taxon>Lamiales</taxon>
        <taxon>Lentibulariaceae</taxon>
        <taxon>Genlisea</taxon>
    </lineage>
</organism>
<feature type="transmembrane region" description="Helical" evidence="8">
    <location>
        <begin position="349"/>
        <end position="369"/>
    </location>
</feature>
<dbReference type="GO" id="GO:0005524">
    <property type="term" value="F:ATP binding"/>
    <property type="evidence" value="ECO:0007669"/>
    <property type="project" value="UniProtKB-KW"/>
</dbReference>
<dbReference type="InterPro" id="IPR003593">
    <property type="entry name" value="AAA+_ATPase"/>
</dbReference>
<keyword evidence="3 8" id="KW-0812">Transmembrane</keyword>
<feature type="non-terminal residue" evidence="10">
    <location>
        <position position="540"/>
    </location>
</feature>
<dbReference type="InterPro" id="IPR003439">
    <property type="entry name" value="ABC_transporter-like_ATP-bd"/>
</dbReference>
<feature type="transmembrane region" description="Helical" evidence="8">
    <location>
        <begin position="390"/>
        <end position="415"/>
    </location>
</feature>
<dbReference type="InterPro" id="IPR013525">
    <property type="entry name" value="ABC2_TM"/>
</dbReference>
<dbReference type="PANTHER" id="PTHR48041">
    <property type="entry name" value="ABC TRANSPORTER G FAMILY MEMBER 28"/>
    <property type="match status" value="1"/>
</dbReference>
<dbReference type="EMBL" id="AUSU01005065">
    <property type="protein sequence ID" value="EPS64050.1"/>
    <property type="molecule type" value="Genomic_DNA"/>
</dbReference>
<evidence type="ECO:0000256" key="3">
    <source>
        <dbReference type="ARBA" id="ARBA00022692"/>
    </source>
</evidence>
<evidence type="ECO:0000256" key="6">
    <source>
        <dbReference type="ARBA" id="ARBA00022989"/>
    </source>
</evidence>
<dbReference type="GO" id="GO:0005886">
    <property type="term" value="C:plasma membrane"/>
    <property type="evidence" value="ECO:0007669"/>
    <property type="project" value="TreeGrafter"/>
</dbReference>
<evidence type="ECO:0000313" key="11">
    <source>
        <dbReference type="Proteomes" id="UP000015453"/>
    </source>
</evidence>
<keyword evidence="11" id="KW-1185">Reference proteome</keyword>
<dbReference type="AlphaFoldDB" id="S8CB14"/>
<dbReference type="OrthoDB" id="245989at2759"/>